<protein>
    <submittedName>
        <fullName evidence="1">Uncharacterized protein</fullName>
    </submittedName>
</protein>
<gene>
    <name evidence="1" type="ORF">C477_01490</name>
</gene>
<reference evidence="1 2" key="1">
    <citation type="journal article" date="2014" name="PLoS Genet.">
        <title>Phylogenetically driven sequencing of extremely halophilic archaea reveals strategies for static and dynamic osmo-response.</title>
        <authorList>
            <person name="Becker E.A."/>
            <person name="Seitzer P.M."/>
            <person name="Tritt A."/>
            <person name="Larsen D."/>
            <person name="Krusor M."/>
            <person name="Yao A.I."/>
            <person name="Wu D."/>
            <person name="Madern D."/>
            <person name="Eisen J.A."/>
            <person name="Darling A.E."/>
            <person name="Facciotti M.T."/>
        </authorList>
    </citation>
    <scope>NUCLEOTIDE SEQUENCE [LARGE SCALE GENOMIC DNA]</scope>
    <source>
        <strain evidence="1 2">JCM 13891</strain>
    </source>
</reference>
<keyword evidence="2" id="KW-1185">Reference proteome</keyword>
<dbReference type="EMBL" id="AOIS01000010">
    <property type="protein sequence ID" value="ELZ23830.1"/>
    <property type="molecule type" value="Genomic_DNA"/>
</dbReference>
<dbReference type="Proteomes" id="UP000011657">
    <property type="component" value="Unassembled WGS sequence"/>
</dbReference>
<proteinExistence type="predicted"/>
<dbReference type="RefSeq" id="WP_008892645.1">
    <property type="nucleotide sequence ID" value="NZ_AOIS01000010.1"/>
</dbReference>
<evidence type="ECO:0000313" key="1">
    <source>
        <dbReference type="EMBL" id="ELZ23830.1"/>
    </source>
</evidence>
<name>M0CKL8_9EURY</name>
<organism evidence="1 2">
    <name type="scientific">Haloterrigena salina JCM 13891</name>
    <dbReference type="NCBI Taxonomy" id="1227488"/>
    <lineage>
        <taxon>Archaea</taxon>
        <taxon>Methanobacteriati</taxon>
        <taxon>Methanobacteriota</taxon>
        <taxon>Stenosarchaea group</taxon>
        <taxon>Halobacteria</taxon>
        <taxon>Halobacteriales</taxon>
        <taxon>Natrialbaceae</taxon>
        <taxon>Haloterrigena</taxon>
    </lineage>
</organism>
<evidence type="ECO:0000313" key="2">
    <source>
        <dbReference type="Proteomes" id="UP000011657"/>
    </source>
</evidence>
<dbReference type="AlphaFoldDB" id="M0CKL8"/>
<sequence>MSDIEDIDQLQWKVKHRAHRIIKEMEDVIFHAGRGELDLALQEFNDARIELDHAQDTIGTELRRREDRT</sequence>
<dbReference type="STRING" id="1227488.C477_01490"/>
<comment type="caution">
    <text evidence="1">The sequence shown here is derived from an EMBL/GenBank/DDBJ whole genome shotgun (WGS) entry which is preliminary data.</text>
</comment>
<accession>M0CKL8</accession>